<evidence type="ECO:0000313" key="4">
    <source>
        <dbReference type="EMBL" id="SFD20658.1"/>
    </source>
</evidence>
<dbReference type="InterPro" id="IPR003477">
    <property type="entry name" value="PemK-like"/>
</dbReference>
<dbReference type="SUPFAM" id="SSF50118">
    <property type="entry name" value="Cell growth inhibitor/plasmid maintenance toxic component"/>
    <property type="match status" value="1"/>
</dbReference>
<keyword evidence="3" id="KW-0378">Hydrolase</keyword>
<dbReference type="Proteomes" id="UP000182192">
    <property type="component" value="Unassembled WGS sequence"/>
</dbReference>
<dbReference type="Pfam" id="PF02452">
    <property type="entry name" value="PemK_toxin"/>
    <property type="match status" value="1"/>
</dbReference>
<evidence type="ECO:0000256" key="2">
    <source>
        <dbReference type="ARBA" id="ARBA00022649"/>
    </source>
</evidence>
<dbReference type="PIRSF" id="PIRSF033490">
    <property type="entry name" value="MazF"/>
    <property type="match status" value="1"/>
</dbReference>
<dbReference type="RefSeq" id="WP_074963157.1">
    <property type="nucleotide sequence ID" value="NZ_FOKQ01000047.1"/>
</dbReference>
<dbReference type="Gene3D" id="2.30.30.110">
    <property type="match status" value="1"/>
</dbReference>
<dbReference type="PANTHER" id="PTHR33988:SF2">
    <property type="entry name" value="ENDORIBONUCLEASE MAZF"/>
    <property type="match status" value="1"/>
</dbReference>
<keyword evidence="3" id="KW-0255">Endonuclease</keyword>
<dbReference type="GO" id="GO:0003677">
    <property type="term" value="F:DNA binding"/>
    <property type="evidence" value="ECO:0007669"/>
    <property type="project" value="InterPro"/>
</dbReference>
<organism evidence="4 5">
    <name type="scientific">Ruminococcus albus</name>
    <dbReference type="NCBI Taxonomy" id="1264"/>
    <lineage>
        <taxon>Bacteria</taxon>
        <taxon>Bacillati</taxon>
        <taxon>Bacillota</taxon>
        <taxon>Clostridia</taxon>
        <taxon>Eubacteriales</taxon>
        <taxon>Oscillospiraceae</taxon>
        <taxon>Ruminococcus</taxon>
    </lineage>
</organism>
<dbReference type="EC" id="3.1.-.-" evidence="3"/>
<reference evidence="4 5" key="1">
    <citation type="submission" date="2016-10" db="EMBL/GenBank/DDBJ databases">
        <authorList>
            <person name="de Groot N.N."/>
        </authorList>
    </citation>
    <scope>NUCLEOTIDE SEQUENCE [LARGE SCALE GENOMIC DNA]</scope>
    <source>
        <strain evidence="4 5">AR67</strain>
    </source>
</reference>
<dbReference type="PANTHER" id="PTHR33988">
    <property type="entry name" value="ENDORIBONUCLEASE MAZF-RELATED"/>
    <property type="match status" value="1"/>
</dbReference>
<evidence type="ECO:0000313" key="5">
    <source>
        <dbReference type="Proteomes" id="UP000182192"/>
    </source>
</evidence>
<dbReference type="OrthoDB" id="9808744at2"/>
<dbReference type="GO" id="GO:0004521">
    <property type="term" value="F:RNA endonuclease activity"/>
    <property type="evidence" value="ECO:0007669"/>
    <property type="project" value="TreeGrafter"/>
</dbReference>
<protein>
    <recommendedName>
        <fullName evidence="3">mRNA interferase</fullName>
        <ecNumber evidence="3">3.1.-.-</ecNumber>
    </recommendedName>
</protein>
<dbReference type="GO" id="GO:0016075">
    <property type="term" value="P:rRNA catabolic process"/>
    <property type="evidence" value="ECO:0007669"/>
    <property type="project" value="TreeGrafter"/>
</dbReference>
<dbReference type="AlphaFoldDB" id="A0A1I1QLD7"/>
<comment type="function">
    <text evidence="3">Toxic component of a type II toxin-antitoxin (TA) system.</text>
</comment>
<evidence type="ECO:0000256" key="1">
    <source>
        <dbReference type="ARBA" id="ARBA00007521"/>
    </source>
</evidence>
<sequence length="112" mass="12442">MDITPIRGDMFLAEMRQSKDSEQAGIRPVVIVQNDIGNKHSPTTIIVPITAQKKRCLPTHVSIEHFGLKRKSTALCEQVTTIARSRLISYIGSLGAKDMKKIDKALKISLEI</sequence>
<name>A0A1I1QLD7_RUMAL</name>
<accession>A0A1I1QLD7</accession>
<dbReference type="GO" id="GO:0016787">
    <property type="term" value="F:hydrolase activity"/>
    <property type="evidence" value="ECO:0007669"/>
    <property type="project" value="UniProtKB-KW"/>
</dbReference>
<comment type="similarity">
    <text evidence="1 3">Belongs to the PemK/MazF family.</text>
</comment>
<dbReference type="EMBL" id="FOKQ01000047">
    <property type="protein sequence ID" value="SFD20658.1"/>
    <property type="molecule type" value="Genomic_DNA"/>
</dbReference>
<keyword evidence="3" id="KW-0540">Nuclease</keyword>
<gene>
    <name evidence="4" type="ORF">SAMN02910406_03382</name>
</gene>
<keyword evidence="2" id="KW-1277">Toxin-antitoxin system</keyword>
<proteinExistence type="inferred from homology"/>
<dbReference type="InterPro" id="IPR011067">
    <property type="entry name" value="Plasmid_toxin/cell-grow_inhib"/>
</dbReference>
<evidence type="ECO:0000256" key="3">
    <source>
        <dbReference type="PIRNR" id="PIRNR033490"/>
    </source>
</evidence>
<dbReference type="GO" id="GO:0006402">
    <property type="term" value="P:mRNA catabolic process"/>
    <property type="evidence" value="ECO:0007669"/>
    <property type="project" value="TreeGrafter"/>
</dbReference>